<evidence type="ECO:0000256" key="1">
    <source>
        <dbReference type="SAM" id="MobiDB-lite"/>
    </source>
</evidence>
<dbReference type="PANTHER" id="PTHR31973:SF199">
    <property type="entry name" value="SWIM-TYPE DOMAIN-CONTAINING PROTEIN"/>
    <property type="match status" value="1"/>
</dbReference>
<sequence length="279" mass="31946">MNETDSECDGSGGLQSCFETNEEGYGPEKPKYSDFHAELDMNDPHFEIGMKFSSFNQFKEAVRNYGIKNRYVMNLRPSNKKRYKAICKKGCPFYLWAAPMIKDHNTIQIKSGILKHECTRDNNVRHVSAKWVVENYLDQFRVDPGWSVASIMQTVKKKQQVNITRLKAWKAKSIAKSLLDGDECEQIKSLYDYRLEILRTNPGSTAGFMARCRPIISIDGCWLKGQFGGQLLSAVGVDANDCIYPIAWAVVDKENYENWRWFLELLAADLLITAMDLLL</sequence>
<evidence type="ECO:0000313" key="4">
    <source>
        <dbReference type="Proteomes" id="UP001515500"/>
    </source>
</evidence>
<feature type="domain" description="Transposase MuDR plant" evidence="2">
    <location>
        <begin position="47"/>
        <end position="98"/>
    </location>
</feature>
<dbReference type="Pfam" id="PF10551">
    <property type="entry name" value="MULE"/>
    <property type="match status" value="1"/>
</dbReference>
<reference evidence="5" key="1">
    <citation type="submission" date="2025-08" db="UniProtKB">
        <authorList>
            <consortium name="RefSeq"/>
        </authorList>
    </citation>
    <scope>IDENTIFICATION</scope>
</reference>
<keyword evidence="4" id="KW-1185">Reference proteome</keyword>
<protein>
    <submittedName>
        <fullName evidence="5">Uncharacterized protein LOC120263176</fullName>
    </submittedName>
</protein>
<accession>A0AB40BIR7</accession>
<dbReference type="GeneID" id="120263176"/>
<dbReference type="PANTHER" id="PTHR31973">
    <property type="entry name" value="POLYPROTEIN, PUTATIVE-RELATED"/>
    <property type="match status" value="1"/>
</dbReference>
<dbReference type="Proteomes" id="UP001515500">
    <property type="component" value="Chromosome 6"/>
</dbReference>
<evidence type="ECO:0000259" key="2">
    <source>
        <dbReference type="Pfam" id="PF03108"/>
    </source>
</evidence>
<evidence type="ECO:0000313" key="5">
    <source>
        <dbReference type="RefSeq" id="XP_039126999.1"/>
    </source>
</evidence>
<proteinExistence type="predicted"/>
<feature type="domain" description="MULE transposase" evidence="3">
    <location>
        <begin position="216"/>
        <end position="264"/>
    </location>
</feature>
<evidence type="ECO:0000259" key="3">
    <source>
        <dbReference type="Pfam" id="PF10551"/>
    </source>
</evidence>
<dbReference type="InterPro" id="IPR004332">
    <property type="entry name" value="Transposase_MuDR"/>
</dbReference>
<dbReference type="RefSeq" id="XP_039126999.1">
    <property type="nucleotide sequence ID" value="XM_039271065.1"/>
</dbReference>
<gene>
    <name evidence="5" type="primary">LOC120263176</name>
</gene>
<dbReference type="InterPro" id="IPR018289">
    <property type="entry name" value="MULE_transposase_dom"/>
</dbReference>
<dbReference type="Pfam" id="PF03108">
    <property type="entry name" value="DBD_Tnp_Mut"/>
    <property type="match status" value="1"/>
</dbReference>
<feature type="region of interest" description="Disordered" evidence="1">
    <location>
        <begin position="1"/>
        <end position="25"/>
    </location>
</feature>
<dbReference type="AlphaFoldDB" id="A0AB40BIR7"/>
<organism evidence="4 5">
    <name type="scientific">Dioscorea cayennensis subsp. rotundata</name>
    <name type="common">White Guinea yam</name>
    <name type="synonym">Dioscorea rotundata</name>
    <dbReference type="NCBI Taxonomy" id="55577"/>
    <lineage>
        <taxon>Eukaryota</taxon>
        <taxon>Viridiplantae</taxon>
        <taxon>Streptophyta</taxon>
        <taxon>Embryophyta</taxon>
        <taxon>Tracheophyta</taxon>
        <taxon>Spermatophyta</taxon>
        <taxon>Magnoliopsida</taxon>
        <taxon>Liliopsida</taxon>
        <taxon>Dioscoreales</taxon>
        <taxon>Dioscoreaceae</taxon>
        <taxon>Dioscorea</taxon>
    </lineage>
</organism>
<name>A0AB40BIR7_DIOCR</name>